<gene>
    <name evidence="2" type="ORF">JJB07_13595</name>
</gene>
<evidence type="ECO:0008006" key="4">
    <source>
        <dbReference type="Google" id="ProtNLM"/>
    </source>
</evidence>
<keyword evidence="1" id="KW-0732">Signal</keyword>
<proteinExistence type="predicted"/>
<accession>A0ABS1JBL3</accession>
<evidence type="ECO:0000313" key="3">
    <source>
        <dbReference type="Proteomes" id="UP000602284"/>
    </source>
</evidence>
<evidence type="ECO:0000313" key="2">
    <source>
        <dbReference type="EMBL" id="MBL0387669.1"/>
    </source>
</evidence>
<dbReference type="RefSeq" id="WP_201635900.1">
    <property type="nucleotide sequence ID" value="NZ_JAEQNB010000004.1"/>
</dbReference>
<name>A0ABS1JBL3_9BACL</name>
<dbReference type="Proteomes" id="UP000602284">
    <property type="component" value="Unassembled WGS sequence"/>
</dbReference>
<comment type="caution">
    <text evidence="2">The sequence shown here is derived from an EMBL/GenBank/DDBJ whole genome shotgun (WGS) entry which is preliminary data.</text>
</comment>
<organism evidence="2 3">
    <name type="scientific">Tumebacillus amylolyticus</name>
    <dbReference type="NCBI Taxonomy" id="2801339"/>
    <lineage>
        <taxon>Bacteria</taxon>
        <taxon>Bacillati</taxon>
        <taxon>Bacillota</taxon>
        <taxon>Bacilli</taxon>
        <taxon>Bacillales</taxon>
        <taxon>Alicyclobacillaceae</taxon>
        <taxon>Tumebacillus</taxon>
    </lineage>
</organism>
<protein>
    <recommendedName>
        <fullName evidence="4">DUF4430 domain-containing protein</fullName>
    </recommendedName>
</protein>
<dbReference type="EMBL" id="JAEQNB010000004">
    <property type="protein sequence ID" value="MBL0387669.1"/>
    <property type="molecule type" value="Genomic_DNA"/>
</dbReference>
<keyword evidence="3" id="KW-1185">Reference proteome</keyword>
<evidence type="ECO:0000256" key="1">
    <source>
        <dbReference type="SAM" id="SignalP"/>
    </source>
</evidence>
<reference evidence="2 3" key="1">
    <citation type="submission" date="2021-01" db="EMBL/GenBank/DDBJ databases">
        <title>Tumebacillus sp. strain ITR2 16S ribosomal RNA gene Genome sequencing and assembly.</title>
        <authorList>
            <person name="Kang M."/>
        </authorList>
    </citation>
    <scope>NUCLEOTIDE SEQUENCE [LARGE SCALE GENOMIC DNA]</scope>
    <source>
        <strain evidence="2 3">ITR2</strain>
    </source>
</reference>
<feature type="signal peptide" evidence="1">
    <location>
        <begin position="1"/>
        <end position="19"/>
    </location>
</feature>
<sequence>MKKWILKSLLVICALSAGASVPATEVQASEQLQVGKHILKLPNGQTVYSDSNTFTYENLQIQLQTIGAVKPTGAFSVANVMGNHAELVKEEVVRLPQGVFTYGLVKRTEPAASMSDKVTMEHWLVGIGPAPDRPDMIWAYTMIVKGTGDESAIKTKMLQLAKNWQLPVTPNK</sequence>
<feature type="chain" id="PRO_5045204744" description="DUF4430 domain-containing protein" evidence="1">
    <location>
        <begin position="20"/>
        <end position="172"/>
    </location>
</feature>